<evidence type="ECO:0000313" key="1">
    <source>
        <dbReference type="EMBL" id="AYV82454.1"/>
    </source>
</evidence>
<organism evidence="1">
    <name type="scientific">Hyperionvirus sp</name>
    <dbReference type="NCBI Taxonomy" id="2487770"/>
    <lineage>
        <taxon>Viruses</taxon>
        <taxon>Varidnaviria</taxon>
        <taxon>Bamfordvirae</taxon>
        <taxon>Nucleocytoviricota</taxon>
        <taxon>Megaviricetes</taxon>
        <taxon>Imitervirales</taxon>
        <taxon>Mimiviridae</taxon>
        <taxon>Klosneuvirinae</taxon>
    </lineage>
</organism>
<name>A0A3G5A7H1_9VIRU</name>
<proteinExistence type="predicted"/>
<accession>A0A3G5A7H1</accession>
<reference evidence="1" key="1">
    <citation type="submission" date="2018-10" db="EMBL/GenBank/DDBJ databases">
        <title>Hidden diversity of soil giant viruses.</title>
        <authorList>
            <person name="Schulz F."/>
            <person name="Alteio L."/>
            <person name="Goudeau D."/>
            <person name="Ryan E.M."/>
            <person name="Malmstrom R.R."/>
            <person name="Blanchard J."/>
            <person name="Woyke T."/>
        </authorList>
    </citation>
    <scope>NUCLEOTIDE SEQUENCE</scope>
    <source>
        <strain evidence="1">HYV1</strain>
    </source>
</reference>
<dbReference type="EMBL" id="MK072383">
    <property type="protein sequence ID" value="AYV82454.1"/>
    <property type="molecule type" value="Genomic_DNA"/>
</dbReference>
<gene>
    <name evidence="1" type="ORF">Hyperionvirus1_33</name>
</gene>
<sequence length="64" mass="7691">MLLVKTYYYFDKFTDKKKVASVVLRKQRGGHFCSVVRCFNGKNRFGIHFVFPIFDRLVEKKLDR</sequence>
<protein>
    <submittedName>
        <fullName evidence="1">Uncharacterized protein</fullName>
    </submittedName>
</protein>